<reference evidence="2 3" key="2">
    <citation type="submission" date="2016-12" db="EMBL/GenBank/DDBJ databases">
        <title>Draft Genome Sequence of Cystobacter ferrugineus Strain Cbfe23.</title>
        <authorList>
            <person name="Akbar S."/>
            <person name="Dowd S.E."/>
            <person name="Stevens D.C."/>
        </authorList>
    </citation>
    <scope>NUCLEOTIDE SEQUENCE [LARGE SCALE GENOMIC DNA]</scope>
    <source>
        <strain evidence="2 3">Cbfe23</strain>
    </source>
</reference>
<name>A0A1L9AXC7_9BACT</name>
<gene>
    <name evidence="2" type="ORF">BON30_41570</name>
</gene>
<sequence length="184" mass="20222">MGMASGAYTPTRVRYDLLLQSMVPGTPFDGARLETLLVARGAKALPGGGHAWLLEQGSVEVHPLREGGQWVATELRVPLSDRDTLVREVVSQAAELAKEAEMRLFDPQLGRELSAHDTQVVADQYQRTARYASEMLGLASAMPMPSATENQGFQPTTRWVLTVLGFFFVLYLVVNWMSGQLNGE</sequence>
<feature type="transmembrane region" description="Helical" evidence="1">
    <location>
        <begin position="159"/>
        <end position="178"/>
    </location>
</feature>
<keyword evidence="1" id="KW-1133">Transmembrane helix</keyword>
<protein>
    <submittedName>
        <fullName evidence="2">Uncharacterized protein</fullName>
    </submittedName>
</protein>
<evidence type="ECO:0000313" key="2">
    <source>
        <dbReference type="EMBL" id="OJH34657.1"/>
    </source>
</evidence>
<keyword evidence="1" id="KW-0472">Membrane</keyword>
<comment type="caution">
    <text evidence="2">The sequence shown here is derived from an EMBL/GenBank/DDBJ whole genome shotgun (WGS) entry which is preliminary data.</text>
</comment>
<keyword evidence="1" id="KW-0812">Transmembrane</keyword>
<dbReference type="AlphaFoldDB" id="A0A1L9AXC7"/>
<dbReference type="STRING" id="83449.BON30_41570"/>
<accession>A0A1L9AXC7</accession>
<evidence type="ECO:0000313" key="3">
    <source>
        <dbReference type="Proteomes" id="UP000182229"/>
    </source>
</evidence>
<proteinExistence type="predicted"/>
<keyword evidence="3" id="KW-1185">Reference proteome</keyword>
<evidence type="ECO:0000256" key="1">
    <source>
        <dbReference type="SAM" id="Phobius"/>
    </source>
</evidence>
<reference evidence="3" key="1">
    <citation type="submission" date="2016-11" db="EMBL/GenBank/DDBJ databases">
        <authorList>
            <person name="Shukria A."/>
            <person name="Stevens D.C."/>
        </authorList>
    </citation>
    <scope>NUCLEOTIDE SEQUENCE [LARGE SCALE GENOMIC DNA]</scope>
    <source>
        <strain evidence="3">Cbfe23</strain>
    </source>
</reference>
<organism evidence="2 3">
    <name type="scientific">Cystobacter ferrugineus</name>
    <dbReference type="NCBI Taxonomy" id="83449"/>
    <lineage>
        <taxon>Bacteria</taxon>
        <taxon>Pseudomonadati</taxon>
        <taxon>Myxococcota</taxon>
        <taxon>Myxococcia</taxon>
        <taxon>Myxococcales</taxon>
        <taxon>Cystobacterineae</taxon>
        <taxon>Archangiaceae</taxon>
        <taxon>Cystobacter</taxon>
    </lineage>
</organism>
<dbReference type="Proteomes" id="UP000182229">
    <property type="component" value="Unassembled WGS sequence"/>
</dbReference>
<dbReference type="EMBL" id="MPIN01000017">
    <property type="protein sequence ID" value="OJH34657.1"/>
    <property type="molecule type" value="Genomic_DNA"/>
</dbReference>